<reference evidence="2" key="2">
    <citation type="submission" date="2020-11" db="EMBL/GenBank/DDBJ databases">
        <authorList>
            <person name="McCartney M.A."/>
            <person name="Auch B."/>
            <person name="Kono T."/>
            <person name="Mallez S."/>
            <person name="Becker A."/>
            <person name="Gohl D.M."/>
            <person name="Silverstein K.A.T."/>
            <person name="Koren S."/>
            <person name="Bechman K.B."/>
            <person name="Herman A."/>
            <person name="Abrahante J.E."/>
            <person name="Garbe J."/>
        </authorList>
    </citation>
    <scope>NUCLEOTIDE SEQUENCE</scope>
    <source>
        <strain evidence="2">Duluth1</strain>
        <tissue evidence="2">Whole animal</tissue>
    </source>
</reference>
<feature type="region of interest" description="Disordered" evidence="1">
    <location>
        <begin position="70"/>
        <end position="106"/>
    </location>
</feature>
<accession>A0A9D4H3J1</accession>
<proteinExistence type="predicted"/>
<dbReference type="EMBL" id="JAIWYP010000005">
    <property type="protein sequence ID" value="KAH3826361.1"/>
    <property type="molecule type" value="Genomic_DNA"/>
</dbReference>
<evidence type="ECO:0000313" key="2">
    <source>
        <dbReference type="EMBL" id="KAH3826361.1"/>
    </source>
</evidence>
<protein>
    <submittedName>
        <fullName evidence="2">Uncharacterized protein</fullName>
    </submittedName>
</protein>
<keyword evidence="3" id="KW-1185">Reference proteome</keyword>
<feature type="compositionally biased region" description="Acidic residues" evidence="1">
    <location>
        <begin position="128"/>
        <end position="148"/>
    </location>
</feature>
<feature type="compositionally biased region" description="Acidic residues" evidence="1">
    <location>
        <begin position="75"/>
        <end position="93"/>
    </location>
</feature>
<organism evidence="2 3">
    <name type="scientific">Dreissena polymorpha</name>
    <name type="common">Zebra mussel</name>
    <name type="synonym">Mytilus polymorpha</name>
    <dbReference type="NCBI Taxonomy" id="45954"/>
    <lineage>
        <taxon>Eukaryota</taxon>
        <taxon>Metazoa</taxon>
        <taxon>Spiralia</taxon>
        <taxon>Lophotrochozoa</taxon>
        <taxon>Mollusca</taxon>
        <taxon>Bivalvia</taxon>
        <taxon>Autobranchia</taxon>
        <taxon>Heteroconchia</taxon>
        <taxon>Euheterodonta</taxon>
        <taxon>Imparidentia</taxon>
        <taxon>Neoheterodontei</taxon>
        <taxon>Myida</taxon>
        <taxon>Dreissenoidea</taxon>
        <taxon>Dreissenidae</taxon>
        <taxon>Dreissena</taxon>
    </lineage>
</organism>
<sequence length="156" mass="17254">MEFDNGLRHPFVHLKPKWRLLLSHIVFKGEYGVFGPRKAVSHIWSINVQLFANVKVSRVSANVELVGDNNYDDCGGVDEDDDAAADDDDDYYDDVTTAAADDDDDDYYDYDDDKICDGGDGDDHACGDDGDYCDGNDDDFDGGEDENNVGDGYDVI</sequence>
<evidence type="ECO:0000313" key="3">
    <source>
        <dbReference type="Proteomes" id="UP000828390"/>
    </source>
</evidence>
<name>A0A9D4H3J1_DREPO</name>
<gene>
    <name evidence="2" type="ORF">DPMN_128263</name>
</gene>
<dbReference type="Proteomes" id="UP000828390">
    <property type="component" value="Unassembled WGS sequence"/>
</dbReference>
<evidence type="ECO:0000256" key="1">
    <source>
        <dbReference type="SAM" id="MobiDB-lite"/>
    </source>
</evidence>
<comment type="caution">
    <text evidence="2">The sequence shown here is derived from an EMBL/GenBank/DDBJ whole genome shotgun (WGS) entry which is preliminary data.</text>
</comment>
<reference evidence="2" key="1">
    <citation type="journal article" date="2019" name="bioRxiv">
        <title>The Genome of the Zebra Mussel, Dreissena polymorpha: A Resource for Invasive Species Research.</title>
        <authorList>
            <person name="McCartney M.A."/>
            <person name="Auch B."/>
            <person name="Kono T."/>
            <person name="Mallez S."/>
            <person name="Zhang Y."/>
            <person name="Obille A."/>
            <person name="Becker A."/>
            <person name="Abrahante J.E."/>
            <person name="Garbe J."/>
            <person name="Badalamenti J.P."/>
            <person name="Herman A."/>
            <person name="Mangelson H."/>
            <person name="Liachko I."/>
            <person name="Sullivan S."/>
            <person name="Sone E.D."/>
            <person name="Koren S."/>
            <person name="Silverstein K.A.T."/>
            <person name="Beckman K.B."/>
            <person name="Gohl D.M."/>
        </authorList>
    </citation>
    <scope>NUCLEOTIDE SEQUENCE</scope>
    <source>
        <strain evidence="2">Duluth1</strain>
        <tissue evidence="2">Whole animal</tissue>
    </source>
</reference>
<feature type="region of interest" description="Disordered" evidence="1">
    <location>
        <begin position="126"/>
        <end position="156"/>
    </location>
</feature>
<dbReference type="AlphaFoldDB" id="A0A9D4H3J1"/>